<feature type="transmembrane region" description="Helical" evidence="1">
    <location>
        <begin position="35"/>
        <end position="58"/>
    </location>
</feature>
<feature type="non-terminal residue" evidence="2">
    <location>
        <position position="1"/>
    </location>
</feature>
<evidence type="ECO:0008006" key="4">
    <source>
        <dbReference type="Google" id="ProtNLM"/>
    </source>
</evidence>
<name>A0A2M7FPL9_9BACT</name>
<dbReference type="Proteomes" id="UP000230556">
    <property type="component" value="Unassembled WGS sequence"/>
</dbReference>
<evidence type="ECO:0000313" key="2">
    <source>
        <dbReference type="EMBL" id="PIW07909.1"/>
    </source>
</evidence>
<evidence type="ECO:0000313" key="3">
    <source>
        <dbReference type="Proteomes" id="UP000230556"/>
    </source>
</evidence>
<reference evidence="3" key="1">
    <citation type="submission" date="2017-09" db="EMBL/GenBank/DDBJ databases">
        <title>Depth-based differentiation of microbial function through sediment-hosted aquifers and enrichment of novel symbionts in the deep terrestrial subsurface.</title>
        <authorList>
            <person name="Probst A.J."/>
            <person name="Ladd B."/>
            <person name="Jarett J.K."/>
            <person name="Geller-Mcgrath D.E."/>
            <person name="Sieber C.M.K."/>
            <person name="Emerson J.B."/>
            <person name="Anantharaman K."/>
            <person name="Thomas B.C."/>
            <person name="Malmstrom R."/>
            <person name="Stieglmeier M."/>
            <person name="Klingl A."/>
            <person name="Woyke T."/>
            <person name="Ryan C.M."/>
            <person name="Banfield J.F."/>
        </authorList>
    </citation>
    <scope>NUCLEOTIDE SEQUENCE [LARGE SCALE GENOMIC DNA]</scope>
</reference>
<sequence length="61" mass="6959">SILIQMIIAFMGEKFIGLHTLFIVPIAGINVDTGMTFSIVGILVGMFWNFFAYSRFVWKKK</sequence>
<dbReference type="AlphaFoldDB" id="A0A2M7FPL9"/>
<accession>A0A2M7FPL9</accession>
<evidence type="ECO:0000256" key="1">
    <source>
        <dbReference type="SAM" id="Phobius"/>
    </source>
</evidence>
<keyword evidence="1" id="KW-0812">Transmembrane</keyword>
<keyword evidence="1" id="KW-1133">Transmembrane helix</keyword>
<organism evidence="2 3">
    <name type="scientific">Candidatus Collierbacteria bacterium CG17_big_fil_post_rev_8_21_14_2_50_45_7</name>
    <dbReference type="NCBI Taxonomy" id="1974536"/>
    <lineage>
        <taxon>Bacteria</taxon>
        <taxon>Candidatus Collieribacteriota</taxon>
    </lineage>
</organism>
<dbReference type="EMBL" id="PFFO01000084">
    <property type="protein sequence ID" value="PIW07909.1"/>
    <property type="molecule type" value="Genomic_DNA"/>
</dbReference>
<gene>
    <name evidence="2" type="ORF">COW38_01885</name>
</gene>
<proteinExistence type="predicted"/>
<keyword evidence="1" id="KW-0472">Membrane</keyword>
<protein>
    <recommendedName>
        <fullName evidence="4">GtrA-like protein domain-containing protein</fullName>
    </recommendedName>
</protein>
<comment type="caution">
    <text evidence="2">The sequence shown here is derived from an EMBL/GenBank/DDBJ whole genome shotgun (WGS) entry which is preliminary data.</text>
</comment>
<feature type="transmembrane region" description="Helical" evidence="1">
    <location>
        <begin position="7"/>
        <end position="29"/>
    </location>
</feature>